<dbReference type="CDD" id="cd01837">
    <property type="entry name" value="SGNH_plant_lipase_like"/>
    <property type="match status" value="1"/>
</dbReference>
<feature type="chain" id="PRO_5043922388" evidence="5">
    <location>
        <begin position="28"/>
        <end position="385"/>
    </location>
</feature>
<dbReference type="InterPro" id="IPR036514">
    <property type="entry name" value="SGNH_hydro_sf"/>
</dbReference>
<keyword evidence="4" id="KW-0325">Glycoprotein</keyword>
<keyword evidence="3" id="KW-0378">Hydrolase</keyword>
<evidence type="ECO:0000256" key="3">
    <source>
        <dbReference type="ARBA" id="ARBA00022801"/>
    </source>
</evidence>
<keyword evidence="2 5" id="KW-0732">Signal</keyword>
<dbReference type="SUPFAM" id="SSF52266">
    <property type="entry name" value="SGNH hydrolase"/>
    <property type="match status" value="1"/>
</dbReference>
<feature type="signal peptide" evidence="5">
    <location>
        <begin position="1"/>
        <end position="27"/>
    </location>
</feature>
<gene>
    <name evidence="6" type="ORF">LUZ62_045916</name>
</gene>
<dbReference type="AlphaFoldDB" id="A0AAV8FT20"/>
<comment type="similarity">
    <text evidence="1">Belongs to the 'GDSL' lipolytic enzyme family.</text>
</comment>
<sequence length="385" mass="42717">MASWYVFFPLHIYTLSLLLILTKPGDCCFTHIFCFGDSISDTGNYLKSIGDRYHPVSSLPYGETYFGRPTGRYSDGRIILDFIAQAYGLPFIPPYLSGNSTKDFPHGVNFAVGGATALNRSYFESKRIKGNWTDDSLGIQLQWFKKLLPSIMEEAGNGLDIMSNALFVVGEIGGNDYNYPFFNGGAVDEVRTFVPDVISAISLTIQELIGLGAKTLLVPNNFPIGCIPIYLTLFESNKREDYNRETGCITRLNEFAQYHNTKLLEELVKLRLLYPDVAIIYADYHKASMNIYRNPKKLGFTYPLVTCCGGKGPYNYSSNARCGRGGYSVCSNPSKYASWDGIHFTEAAYKVIAHGVLNGSYSSPPISNTCSQIVHDSVNLLHPSA</sequence>
<dbReference type="PANTHER" id="PTHR22835:SF673">
    <property type="entry name" value="OS01G0612900 PROTEIN"/>
    <property type="match status" value="1"/>
</dbReference>
<evidence type="ECO:0000256" key="4">
    <source>
        <dbReference type="ARBA" id="ARBA00023180"/>
    </source>
</evidence>
<evidence type="ECO:0000256" key="1">
    <source>
        <dbReference type="ARBA" id="ARBA00008668"/>
    </source>
</evidence>
<dbReference type="InterPro" id="IPR035669">
    <property type="entry name" value="SGNH_plant_lipase-like"/>
</dbReference>
<dbReference type="Gene3D" id="3.40.50.1110">
    <property type="entry name" value="SGNH hydrolase"/>
    <property type="match status" value="1"/>
</dbReference>
<dbReference type="PANTHER" id="PTHR22835">
    <property type="entry name" value="ZINC FINGER FYVE DOMAIN CONTAINING PROTEIN"/>
    <property type="match status" value="1"/>
</dbReference>
<name>A0AAV8FT20_9POAL</name>
<dbReference type="InterPro" id="IPR001087">
    <property type="entry name" value="GDSL"/>
</dbReference>
<reference evidence="6" key="1">
    <citation type="submission" date="2022-08" db="EMBL/GenBank/DDBJ databases">
        <authorList>
            <person name="Marques A."/>
        </authorList>
    </citation>
    <scope>NUCLEOTIDE SEQUENCE</scope>
    <source>
        <strain evidence="6">RhyPub2mFocal</strain>
        <tissue evidence="6">Leaves</tissue>
    </source>
</reference>
<evidence type="ECO:0000313" key="6">
    <source>
        <dbReference type="EMBL" id="KAJ4794670.1"/>
    </source>
</evidence>
<evidence type="ECO:0000313" key="7">
    <source>
        <dbReference type="Proteomes" id="UP001140206"/>
    </source>
</evidence>
<comment type="caution">
    <text evidence="6">The sequence shown here is derived from an EMBL/GenBank/DDBJ whole genome shotgun (WGS) entry which is preliminary data.</text>
</comment>
<dbReference type="Proteomes" id="UP001140206">
    <property type="component" value="Chromosome 2"/>
</dbReference>
<dbReference type="EMBL" id="JAMFTS010000002">
    <property type="protein sequence ID" value="KAJ4794670.1"/>
    <property type="molecule type" value="Genomic_DNA"/>
</dbReference>
<evidence type="ECO:0000256" key="5">
    <source>
        <dbReference type="SAM" id="SignalP"/>
    </source>
</evidence>
<dbReference type="Pfam" id="PF00657">
    <property type="entry name" value="Lipase_GDSL"/>
    <property type="match status" value="1"/>
</dbReference>
<accession>A0AAV8FT20</accession>
<organism evidence="6 7">
    <name type="scientific">Rhynchospora pubera</name>
    <dbReference type="NCBI Taxonomy" id="906938"/>
    <lineage>
        <taxon>Eukaryota</taxon>
        <taxon>Viridiplantae</taxon>
        <taxon>Streptophyta</taxon>
        <taxon>Embryophyta</taxon>
        <taxon>Tracheophyta</taxon>
        <taxon>Spermatophyta</taxon>
        <taxon>Magnoliopsida</taxon>
        <taxon>Liliopsida</taxon>
        <taxon>Poales</taxon>
        <taxon>Cyperaceae</taxon>
        <taxon>Cyperoideae</taxon>
        <taxon>Rhynchosporeae</taxon>
        <taxon>Rhynchospora</taxon>
    </lineage>
</organism>
<keyword evidence="7" id="KW-1185">Reference proteome</keyword>
<proteinExistence type="inferred from homology"/>
<evidence type="ECO:0000256" key="2">
    <source>
        <dbReference type="ARBA" id="ARBA00022729"/>
    </source>
</evidence>
<dbReference type="GO" id="GO:0016788">
    <property type="term" value="F:hydrolase activity, acting on ester bonds"/>
    <property type="evidence" value="ECO:0007669"/>
    <property type="project" value="InterPro"/>
</dbReference>
<protein>
    <submittedName>
        <fullName evidence="6">GDSL esterase/lipase</fullName>
    </submittedName>
</protein>